<reference evidence="1 2" key="1">
    <citation type="journal article" date="2016" name="Genome Announc.">
        <title>Draft Genome Sequence of the Anaerobic Ammonium-Oxidizing Bacterium 'Candidatus Brocadia sp. 40'.</title>
        <authorList>
            <person name="Ali M."/>
            <person name="Haroon M.F."/>
            <person name="Narita Y."/>
            <person name="Zhang L."/>
            <person name="Rangel Shaw D."/>
            <person name="Okabe S."/>
            <person name="Saikaly P.E."/>
        </authorList>
    </citation>
    <scope>NUCLEOTIDE SEQUENCE [LARGE SCALE GENOMIC DNA]</scope>
    <source>
        <strain evidence="1 2">40</strain>
    </source>
</reference>
<evidence type="ECO:0000313" key="2">
    <source>
        <dbReference type="Proteomes" id="UP000242219"/>
    </source>
</evidence>
<dbReference type="EMBL" id="MJUW02000096">
    <property type="protein sequence ID" value="OQD45369.1"/>
    <property type="molecule type" value="Genomic_DNA"/>
</dbReference>
<organism evidence="1 2">
    <name type="scientific">Candidatus Brocadia sapporoensis</name>
    <dbReference type="NCBI Taxonomy" id="392547"/>
    <lineage>
        <taxon>Bacteria</taxon>
        <taxon>Pseudomonadati</taxon>
        <taxon>Planctomycetota</taxon>
        <taxon>Candidatus Brocadiia</taxon>
        <taxon>Candidatus Brocadiales</taxon>
        <taxon>Candidatus Brocadiaceae</taxon>
        <taxon>Candidatus Brocadia</taxon>
    </lineage>
</organism>
<dbReference type="AlphaFoldDB" id="A0A1V6LZ15"/>
<comment type="caution">
    <text evidence="1">The sequence shown here is derived from an EMBL/GenBank/DDBJ whole genome shotgun (WGS) entry which is preliminary data.</text>
</comment>
<dbReference type="Proteomes" id="UP000242219">
    <property type="component" value="Unassembled WGS sequence"/>
</dbReference>
<accession>A0A1V6LZ15</accession>
<gene>
    <name evidence="1" type="ORF">BIY37_08885</name>
</gene>
<dbReference type="Pfam" id="PF06293">
    <property type="entry name" value="Kdo"/>
    <property type="match status" value="1"/>
</dbReference>
<dbReference type="RefSeq" id="WP_070067469.1">
    <property type="nucleotide sequence ID" value="NZ_MJUW02000096.1"/>
</dbReference>
<evidence type="ECO:0000313" key="1">
    <source>
        <dbReference type="EMBL" id="OQD45369.1"/>
    </source>
</evidence>
<sequence>MQFFRQIVSFFCSPVSIPNPSEFTGYLSKRINHVHWLIHNQHAFLIPFLERLKDATAETLMATPLPRRHHYKKMGEFEITYKGKKEPYLVKIYNYPRLLQKIKQCFKNTRGFHEFNAAYLTAMRGIPVEVPVACGERKYFFTKESYLIVRKIRNSQSIRQYFKGNAPLKERRDILRKFGSLAQKMHKSGIQQDAFSLDNFLVYDENGAKKIIAIDFEMVSVHTRSLIEKLCLWYLAKLNREKGNFTDTERVRFLLSYMSHDIARWKTIAGDIESMTVQIQKKGAKKASRLCVRENKKFGFFKNAQFRGFYRRNYLRETLEKALYIMEETGQDDISINHLHILRLTRNSPSGFDCRSLKQLWIKANTLFALKIDVPVPVGVFERHSPNERKEGFLISEMPDNCTPLSRYPNWFSDQNIFLSLKRLAEQVSPFGTLNKQLSCQDIFALVQGNRFRCYLGNYHSFSINRLPGVANKSINVQTIRNLFQAHHASATQ</sequence>
<protein>
    <submittedName>
        <fullName evidence="1">Uncharacterized protein</fullName>
    </submittedName>
</protein>
<proteinExistence type="predicted"/>
<keyword evidence="2" id="KW-1185">Reference proteome</keyword>
<name>A0A1V6LZ15_9BACT</name>